<evidence type="ECO:0000313" key="1">
    <source>
        <dbReference type="EMBL" id="ABP43286.1"/>
    </source>
</evidence>
<gene>
    <name evidence="1" type="ordered locus">Mflv_0802</name>
</gene>
<dbReference type="OrthoDB" id="4422408at2"/>
<dbReference type="KEGG" id="mgi:Mflv_0802"/>
<dbReference type="AlphaFoldDB" id="A4T4W4"/>
<organism evidence="1">
    <name type="scientific">Mycolicibacterium gilvum (strain PYR-GCK)</name>
    <name type="common">Mycobacterium gilvum (strain PYR-GCK)</name>
    <dbReference type="NCBI Taxonomy" id="350054"/>
    <lineage>
        <taxon>Bacteria</taxon>
        <taxon>Bacillati</taxon>
        <taxon>Actinomycetota</taxon>
        <taxon>Actinomycetes</taxon>
        <taxon>Mycobacteriales</taxon>
        <taxon>Mycobacteriaceae</taxon>
        <taxon>Mycolicibacterium</taxon>
    </lineage>
</organism>
<dbReference type="eggNOG" id="COG1540">
    <property type="taxonomic scope" value="Bacteria"/>
</dbReference>
<name>A4T4W4_MYCGI</name>
<dbReference type="STRING" id="350054.Mflv_0802"/>
<dbReference type="HOGENOM" id="CLU_058821_2_1_11"/>
<protein>
    <recommendedName>
        <fullName evidence="2">EcsC protein family</fullName>
    </recommendedName>
</protein>
<reference evidence="1" key="2">
    <citation type="journal article" date="2013" name="PLoS ONE">
        <title>A Gene Expression Study of the Activities of Aromatic Ring-Cleavage Dioxygenases in Mycobacterium gilvum PYR-GCK to Changes in Salinity and pH during Pyrene Degradation.</title>
        <authorList>
            <person name="Badejo A.C."/>
            <person name="Badejo A.O."/>
            <person name="Shin K.H."/>
            <person name="Chai Y.G."/>
        </authorList>
    </citation>
    <scope>NUCLEOTIDE SEQUENCE [LARGE SCALE GENOMIC DNA]</scope>
    <source>
        <strain evidence="1">PYR-GCK</strain>
    </source>
</reference>
<dbReference type="EMBL" id="CP000656">
    <property type="protein sequence ID" value="ABP43286.1"/>
    <property type="molecule type" value="Genomic_DNA"/>
</dbReference>
<evidence type="ECO:0008006" key="2">
    <source>
        <dbReference type="Google" id="ProtNLM"/>
    </source>
</evidence>
<proteinExistence type="predicted"/>
<accession>A4T4W4</accession>
<reference evidence="1" key="1">
    <citation type="submission" date="2007-04" db="EMBL/GenBank/DDBJ databases">
        <authorList>
            <consortium name="US DOE Joint Genome Institute"/>
            <person name="Copeland A."/>
            <person name="Lucas S."/>
            <person name="Lapidus A."/>
            <person name="Barry K."/>
            <person name="Detter J.C."/>
            <person name="Glavina del Rio T."/>
            <person name="Hammon N."/>
            <person name="Israni S."/>
            <person name="Dalin E."/>
            <person name="Tice H."/>
            <person name="Pitluck S."/>
            <person name="Chain P."/>
            <person name="Malfatti S."/>
            <person name="Shin M."/>
            <person name="Vergez L."/>
            <person name="Schmutz J."/>
            <person name="Larimer F."/>
            <person name="Land M."/>
            <person name="Hauser L."/>
            <person name="Kyrpides N."/>
            <person name="Mikhailova N."/>
            <person name="Miller C."/>
            <person name="Richardson P."/>
        </authorList>
    </citation>
    <scope>NUCLEOTIDE SEQUENCE</scope>
    <source>
        <strain evidence="1">PYR-GCK</strain>
    </source>
</reference>
<sequence>MNEPDSNKLLQALDKSIETAGKLARQRVEALRSKHPQLSDEQLLKKVDTTFTSAVTTTGAATGAMAAAPGVGTAAGLVAAAGDTSWFLAAAAAYVLSAAELRGVKVEDFEHQRALVLMVLAGGGGSTFFTNAASRTGPHLGKIVTNAVPLSTIRSINKVLGAHFVTKYGTKRGIIAIGKVAPFGVGFAIGAGGNLVMARGVIKTARIMFDSADALNRSDTGA</sequence>